<sequence length="428" mass="46920">MRKNKLKKFFAIGLAFTCCIVTSIQTNKKVAFSAEQNQMSWMLNQLTTDTNGGAKLMKAYGPESEYCSENAYPYDQATAIIAFTSRGYNSQAKAIQTDLKNIQNSDGSWYFSYNASNTANIYADKKLGAQASWVVLGQTYYANKTGDTQYLDSAVKAMDFVITLQDAADGGIKGGVGINWKSVEHNLDAYAAFTHLSAVLNKYNLNTSKIAKYSNAANQIRNFLETKCWDNTAGRFYRGLNDPYTIFDVNSWGILALGTKSIDGTKDFTRGLDWQETYCKKTDTSIRTNKSVTGFDFNFDKNSDYDGNKAFTAGGVHTGDGTDTVWSEGTLGNVIANYASGRTSKGDYYLNQVKNMILPSGGVAYTTSKGSSAEYAPDNDGDGKDDTELAEITGTSTCATAWYICAQDKVNPFNTFPVKLSNGIYLNN</sequence>
<dbReference type="SUPFAM" id="SSF48208">
    <property type="entry name" value="Six-hairpin glycosidases"/>
    <property type="match status" value="1"/>
</dbReference>
<proteinExistence type="predicted"/>
<accession>A0ABS1EPL0</accession>
<dbReference type="Proteomes" id="UP000596739">
    <property type="component" value="Unassembled WGS sequence"/>
</dbReference>
<dbReference type="InterPro" id="IPR012341">
    <property type="entry name" value="6hp_glycosidase-like_sf"/>
</dbReference>
<reference evidence="2" key="1">
    <citation type="submission" date="2021-01" db="EMBL/GenBank/DDBJ databases">
        <title>Genome public.</title>
        <authorList>
            <person name="Liu C."/>
            <person name="Sun Q."/>
        </authorList>
    </citation>
    <scope>NUCLEOTIDE SEQUENCE [LARGE SCALE GENOMIC DNA]</scope>
    <source>
        <strain evidence="2">YIM B02505</strain>
    </source>
</reference>
<evidence type="ECO:0000313" key="2">
    <source>
        <dbReference type="Proteomes" id="UP000596739"/>
    </source>
</evidence>
<keyword evidence="2" id="KW-1185">Reference proteome</keyword>
<dbReference type="InterPro" id="IPR008928">
    <property type="entry name" value="6-hairpin_glycosidase_sf"/>
</dbReference>
<organism evidence="1 2">
    <name type="scientific">Clostridium yunnanense</name>
    <dbReference type="NCBI Taxonomy" id="2800325"/>
    <lineage>
        <taxon>Bacteria</taxon>
        <taxon>Bacillati</taxon>
        <taxon>Bacillota</taxon>
        <taxon>Clostridia</taxon>
        <taxon>Eubacteriales</taxon>
        <taxon>Clostridiaceae</taxon>
        <taxon>Clostridium</taxon>
    </lineage>
</organism>
<dbReference type="EMBL" id="JAENHN010000037">
    <property type="protein sequence ID" value="MBK1811270.1"/>
    <property type="molecule type" value="Genomic_DNA"/>
</dbReference>
<dbReference type="RefSeq" id="WP_200269313.1">
    <property type="nucleotide sequence ID" value="NZ_JAENHN010000037.1"/>
</dbReference>
<gene>
    <name evidence="1" type="ORF">JHL18_11600</name>
</gene>
<name>A0ABS1EPL0_9CLOT</name>
<evidence type="ECO:0000313" key="1">
    <source>
        <dbReference type="EMBL" id="MBK1811270.1"/>
    </source>
</evidence>
<dbReference type="Gene3D" id="1.50.10.10">
    <property type="match status" value="1"/>
</dbReference>
<protein>
    <submittedName>
        <fullName evidence="1">Uncharacterized protein</fullName>
    </submittedName>
</protein>
<comment type="caution">
    <text evidence="1">The sequence shown here is derived from an EMBL/GenBank/DDBJ whole genome shotgun (WGS) entry which is preliminary data.</text>
</comment>